<dbReference type="InterPro" id="IPR036890">
    <property type="entry name" value="HATPase_C_sf"/>
</dbReference>
<keyword evidence="6" id="KW-0067">ATP-binding</keyword>
<dbReference type="PANTHER" id="PTHR43065:SF50">
    <property type="entry name" value="HISTIDINE KINASE"/>
    <property type="match status" value="1"/>
</dbReference>
<keyword evidence="4" id="KW-0175">Coiled coil</keyword>
<feature type="domain" description="Histidine kinase" evidence="5">
    <location>
        <begin position="181"/>
        <end position="425"/>
    </location>
</feature>
<dbReference type="PRINTS" id="PR00344">
    <property type="entry name" value="BCTRLSENSOR"/>
</dbReference>
<organism evidence="6 7">
    <name type="scientific">Shewanella xiamenensis</name>
    <dbReference type="NCBI Taxonomy" id="332186"/>
    <lineage>
        <taxon>Bacteria</taxon>
        <taxon>Pseudomonadati</taxon>
        <taxon>Pseudomonadota</taxon>
        <taxon>Gammaproteobacteria</taxon>
        <taxon>Alteromonadales</taxon>
        <taxon>Shewanellaceae</taxon>
        <taxon>Shewanella</taxon>
    </lineage>
</organism>
<sequence>MSQSQLLQKLTSRLPLGICVVDEFYQIIYWNEFFTDRLSTDNKSVTHENNLLTLFPDAAKFLQKKINSVFVLNNASFSYWEHRPHVFDFSSSRPITGEETAMYQNIEFFPLDIENNQVKTVCLIVQDVTELASYYQAQKCLSEQLEQEHTALSLLNKKLEAAQNQLLQSEKMAAIGQLAAGVAHEINNPIGFVNSNLQSLQDYNDKLLKLLSFYQKLVHKIGSPPYFALEQDMLKRHQFEFICSDLPDLINESIEGLDRVAVIVKSLKSFSHVDSSEWQYANVIEGVENTLKIAANQIKYKAVVLRNFQDNLPELYCQPMQLNQVFLNLLVNAAQAIEERGEISIDVSATESEFMIVIRDTGSGIAAQDIRKIFEPFYTTKPVGTGTGLGLSLSYSIVQKHKGEIKVTSTLGVGTSFTVILPILTPADVFEC</sequence>
<feature type="coiled-coil region" evidence="4">
    <location>
        <begin position="142"/>
        <end position="172"/>
    </location>
</feature>
<comment type="caution">
    <text evidence="6">The sequence shown here is derived from an EMBL/GenBank/DDBJ whole genome shotgun (WGS) entry which is preliminary data.</text>
</comment>
<dbReference type="InterPro" id="IPR005467">
    <property type="entry name" value="His_kinase_dom"/>
</dbReference>
<gene>
    <name evidence="6" type="ORF">QM089_08630</name>
</gene>
<dbReference type="PANTHER" id="PTHR43065">
    <property type="entry name" value="SENSOR HISTIDINE KINASE"/>
    <property type="match status" value="1"/>
</dbReference>
<dbReference type="Proteomes" id="UP001187859">
    <property type="component" value="Unassembled WGS sequence"/>
</dbReference>
<dbReference type="SUPFAM" id="SSF55785">
    <property type="entry name" value="PYP-like sensor domain (PAS domain)"/>
    <property type="match status" value="1"/>
</dbReference>
<dbReference type="PROSITE" id="PS50109">
    <property type="entry name" value="HIS_KIN"/>
    <property type="match status" value="1"/>
</dbReference>
<evidence type="ECO:0000256" key="2">
    <source>
        <dbReference type="ARBA" id="ARBA00012438"/>
    </source>
</evidence>
<dbReference type="InterPro" id="IPR004358">
    <property type="entry name" value="Sig_transdc_His_kin-like_C"/>
</dbReference>
<evidence type="ECO:0000313" key="6">
    <source>
        <dbReference type="EMBL" id="MDV5390316.1"/>
    </source>
</evidence>
<dbReference type="RefSeq" id="WP_088585543.1">
    <property type="nucleotide sequence ID" value="NZ_AP026732.1"/>
</dbReference>
<dbReference type="InterPro" id="IPR035965">
    <property type="entry name" value="PAS-like_dom_sf"/>
</dbReference>
<keyword evidence="6" id="KW-0547">Nucleotide-binding</keyword>
<dbReference type="SMART" id="SM00387">
    <property type="entry name" value="HATPase_c"/>
    <property type="match status" value="1"/>
</dbReference>
<dbReference type="Pfam" id="PF02518">
    <property type="entry name" value="HATPase_c"/>
    <property type="match status" value="1"/>
</dbReference>
<name>A0AAE4PXE4_9GAMM</name>
<dbReference type="CDD" id="cd16943">
    <property type="entry name" value="HATPase_AtoS-like"/>
    <property type="match status" value="1"/>
</dbReference>
<evidence type="ECO:0000259" key="5">
    <source>
        <dbReference type="PROSITE" id="PS50109"/>
    </source>
</evidence>
<dbReference type="EC" id="2.7.13.3" evidence="2"/>
<accession>A0AAE4PXE4</accession>
<dbReference type="SUPFAM" id="SSF47384">
    <property type="entry name" value="Homodimeric domain of signal transducing histidine kinase"/>
    <property type="match status" value="1"/>
</dbReference>
<keyword evidence="3" id="KW-0597">Phosphoprotein</keyword>
<dbReference type="GO" id="GO:0005524">
    <property type="term" value="F:ATP binding"/>
    <property type="evidence" value="ECO:0007669"/>
    <property type="project" value="UniProtKB-KW"/>
</dbReference>
<dbReference type="EMBL" id="JASGOQ010000001">
    <property type="protein sequence ID" value="MDV5390316.1"/>
    <property type="molecule type" value="Genomic_DNA"/>
</dbReference>
<dbReference type="InterPro" id="IPR036097">
    <property type="entry name" value="HisK_dim/P_sf"/>
</dbReference>
<protein>
    <recommendedName>
        <fullName evidence="2">histidine kinase</fullName>
        <ecNumber evidence="2">2.7.13.3</ecNumber>
    </recommendedName>
</protein>
<evidence type="ECO:0000313" key="7">
    <source>
        <dbReference type="Proteomes" id="UP001187859"/>
    </source>
</evidence>
<dbReference type="Gene3D" id="1.10.287.130">
    <property type="match status" value="1"/>
</dbReference>
<evidence type="ECO:0000256" key="3">
    <source>
        <dbReference type="ARBA" id="ARBA00022553"/>
    </source>
</evidence>
<evidence type="ECO:0000256" key="1">
    <source>
        <dbReference type="ARBA" id="ARBA00000085"/>
    </source>
</evidence>
<comment type="catalytic activity">
    <reaction evidence="1">
        <text>ATP + protein L-histidine = ADP + protein N-phospho-L-histidine.</text>
        <dbReference type="EC" id="2.7.13.3"/>
    </reaction>
</comment>
<dbReference type="SUPFAM" id="SSF55874">
    <property type="entry name" value="ATPase domain of HSP90 chaperone/DNA topoisomerase II/histidine kinase"/>
    <property type="match status" value="1"/>
</dbReference>
<dbReference type="Gene3D" id="3.30.450.20">
    <property type="entry name" value="PAS domain"/>
    <property type="match status" value="1"/>
</dbReference>
<dbReference type="CDD" id="cd00082">
    <property type="entry name" value="HisKA"/>
    <property type="match status" value="1"/>
</dbReference>
<reference evidence="6" key="1">
    <citation type="submission" date="2023-05" db="EMBL/GenBank/DDBJ databases">
        <title>Colonisation of extended spectrum b-lactamase- and carbapenemase-producing bacteria on hospital surfaces from low- and middle-income countries.</title>
        <authorList>
            <person name="Nieto-Rosado M."/>
            <person name="Sands K."/>
            <person name="Iregbu K."/>
            <person name="Zahra R."/>
            <person name="Mazarati J.B."/>
            <person name="Mehtar S."/>
            <person name="Barnards-Group B."/>
            <person name="Walsh T.R."/>
        </authorList>
    </citation>
    <scope>NUCLEOTIDE SEQUENCE</scope>
    <source>
        <strain evidence="6">PP-E493</strain>
    </source>
</reference>
<dbReference type="Gene3D" id="3.30.565.10">
    <property type="entry name" value="Histidine kinase-like ATPase, C-terminal domain"/>
    <property type="match status" value="1"/>
</dbReference>
<dbReference type="InterPro" id="IPR003661">
    <property type="entry name" value="HisK_dim/P_dom"/>
</dbReference>
<dbReference type="GO" id="GO:0000155">
    <property type="term" value="F:phosphorelay sensor kinase activity"/>
    <property type="evidence" value="ECO:0007669"/>
    <property type="project" value="InterPro"/>
</dbReference>
<evidence type="ECO:0000256" key="4">
    <source>
        <dbReference type="SAM" id="Coils"/>
    </source>
</evidence>
<dbReference type="AlphaFoldDB" id="A0AAE4PXE4"/>
<proteinExistence type="predicted"/>
<dbReference type="InterPro" id="IPR003594">
    <property type="entry name" value="HATPase_dom"/>
</dbReference>